<reference evidence="8" key="1">
    <citation type="submission" date="2014-08" db="EMBL/GenBank/DDBJ databases">
        <title>DNA barcoding of Bradysia (Diptera: Sciaridae) for detection of the immature stages on agricultural crops.</title>
        <authorList>
            <person name="Shin S."/>
            <person name="Jung S."/>
            <person name="Heller K."/>
            <person name="Menzel F."/>
            <person name="Hong T.-K."/>
            <person name="Lee H."/>
            <person name="Lee S."/>
        </authorList>
    </citation>
    <scope>NUCLEOTIDE SEQUENCE</scope>
</reference>
<dbReference type="Proteomes" id="UP000045285">
    <property type="component" value="Unassembled WGS sequence"/>
</dbReference>
<dbReference type="PANTHER" id="PTHR30238">
    <property type="entry name" value="MEMBRANE BOUND PREDICTED REDOX MODULATOR"/>
    <property type="match status" value="1"/>
</dbReference>
<sequence>MEIFTAAGLSALLQVVAIDLALAGDNAIVIGLAAAGLPADQRKRAILVGIAAATVLRIIFALITQWLLSIGPMLLIAGGLLLLWVCWKMWRELRVSHEDERDATEALSNGDYNKDGKIAGAAPRKTFSQAAWQIVIADVSMSLDNVLAVAGAAMKHPTVLIIGLALSIALMGFAASFVARLLHRYRWIAYIGLLIILYVAINMLLGGAVQQFPDHFAFLTPWFGPDGH</sequence>
<dbReference type="InterPro" id="IPR022301">
    <property type="entry name" value="Integral_membrane_YjbE"/>
</dbReference>
<feature type="transmembrane region" description="Helical" evidence="6">
    <location>
        <begin position="159"/>
        <end position="181"/>
    </location>
</feature>
<dbReference type="InterPro" id="IPR005496">
    <property type="entry name" value="Integral_membrane_TerC"/>
</dbReference>
<accession>A0A090DPU2</accession>
<keyword evidence="4 6" id="KW-1133">Transmembrane helix</keyword>
<reference evidence="10" key="4">
    <citation type="submission" date="2014-08" db="EMBL/GenBank/DDBJ databases">
        <authorList>
            <person name="Edwards T."/>
        </authorList>
    </citation>
    <scope>NUCLEOTIDE SEQUENCE [LARGE SCALE GENOMIC DNA]</scope>
</reference>
<keyword evidence="3 6" id="KW-0812">Transmembrane</keyword>
<protein>
    <submittedName>
        <fullName evidence="7">Integral membrane protein TerC</fullName>
    </submittedName>
</protein>
<dbReference type="STRING" id="69974.MPLDJ20_140091"/>
<evidence type="ECO:0000256" key="2">
    <source>
        <dbReference type="ARBA" id="ARBA00007511"/>
    </source>
</evidence>
<evidence type="ECO:0000256" key="1">
    <source>
        <dbReference type="ARBA" id="ARBA00004141"/>
    </source>
</evidence>
<gene>
    <name evidence="8" type="ORF">MPL1032_190310</name>
    <name evidence="7" type="ORF">MPL3356_280027</name>
</gene>
<feature type="transmembrane region" description="Helical" evidence="6">
    <location>
        <begin position="12"/>
        <end position="33"/>
    </location>
</feature>
<feature type="transmembrane region" description="Helical" evidence="6">
    <location>
        <begin position="45"/>
        <end position="63"/>
    </location>
</feature>
<dbReference type="Proteomes" id="UP000182888">
    <property type="component" value="Unassembled WGS sequence"/>
</dbReference>
<evidence type="ECO:0000256" key="5">
    <source>
        <dbReference type="ARBA" id="ARBA00023136"/>
    </source>
</evidence>
<organism evidence="7 9">
    <name type="scientific">Mesorhizobium plurifarium</name>
    <dbReference type="NCBI Taxonomy" id="69974"/>
    <lineage>
        <taxon>Bacteria</taxon>
        <taxon>Pseudomonadati</taxon>
        <taxon>Pseudomonadota</taxon>
        <taxon>Alphaproteobacteria</taxon>
        <taxon>Hyphomicrobiales</taxon>
        <taxon>Phyllobacteriaceae</taxon>
        <taxon>Mesorhizobium</taxon>
    </lineage>
</organism>
<reference evidence="7" key="3">
    <citation type="submission" date="2014-08" db="EMBL/GenBank/DDBJ databases">
        <authorList>
            <person name="Moulin Lionel"/>
        </authorList>
    </citation>
    <scope>NUCLEOTIDE SEQUENCE [LARGE SCALE GENOMIC DNA]</scope>
</reference>
<dbReference type="EMBL" id="CCMZ01000021">
    <property type="protein sequence ID" value="CDX18543.1"/>
    <property type="molecule type" value="Genomic_DNA"/>
</dbReference>
<feature type="transmembrane region" description="Helical" evidence="6">
    <location>
        <begin position="187"/>
        <end position="205"/>
    </location>
</feature>
<comment type="subcellular location">
    <subcellularLocation>
        <location evidence="1">Membrane</location>
        <topology evidence="1">Multi-pass membrane protein</topology>
    </subcellularLocation>
</comment>
<evidence type="ECO:0000256" key="6">
    <source>
        <dbReference type="SAM" id="Phobius"/>
    </source>
</evidence>
<keyword evidence="5 6" id="KW-0472">Membrane</keyword>
<dbReference type="Pfam" id="PF03741">
    <property type="entry name" value="TerC"/>
    <property type="match status" value="1"/>
</dbReference>
<reference evidence="9" key="2">
    <citation type="submission" date="2014-08" db="EMBL/GenBank/DDBJ databases">
        <authorList>
            <person name="Moulin L."/>
        </authorList>
    </citation>
    <scope>NUCLEOTIDE SEQUENCE [LARGE SCALE GENOMIC DNA]</scope>
</reference>
<dbReference type="NCBIfam" id="TIGR03717">
    <property type="entry name" value="R_switched_YjbE"/>
    <property type="match status" value="1"/>
</dbReference>
<dbReference type="GO" id="GO:0016020">
    <property type="term" value="C:membrane"/>
    <property type="evidence" value="ECO:0007669"/>
    <property type="project" value="UniProtKB-SubCell"/>
</dbReference>
<dbReference type="AlphaFoldDB" id="A0A090DPU2"/>
<keyword evidence="9" id="KW-1185">Reference proteome</keyword>
<proteinExistence type="inferred from homology"/>
<evidence type="ECO:0000313" key="7">
    <source>
        <dbReference type="EMBL" id="CDX18543.1"/>
    </source>
</evidence>
<feature type="transmembrane region" description="Helical" evidence="6">
    <location>
        <begin position="69"/>
        <end position="87"/>
    </location>
</feature>
<dbReference type="PANTHER" id="PTHR30238:SF4">
    <property type="entry name" value="SLL1022 PROTEIN"/>
    <property type="match status" value="1"/>
</dbReference>
<comment type="similarity">
    <text evidence="2">Belongs to the TerC family.</text>
</comment>
<evidence type="ECO:0000313" key="8">
    <source>
        <dbReference type="EMBL" id="CDX54874.1"/>
    </source>
</evidence>
<evidence type="ECO:0000313" key="10">
    <source>
        <dbReference type="Proteomes" id="UP000182888"/>
    </source>
</evidence>
<evidence type="ECO:0000256" key="4">
    <source>
        <dbReference type="ARBA" id="ARBA00022989"/>
    </source>
</evidence>
<dbReference type="EMBL" id="CCND01000011">
    <property type="protein sequence ID" value="CDX54874.1"/>
    <property type="molecule type" value="Genomic_DNA"/>
</dbReference>
<evidence type="ECO:0000256" key="3">
    <source>
        <dbReference type="ARBA" id="ARBA00022692"/>
    </source>
</evidence>
<name>A0A090DPU2_MESPL</name>
<evidence type="ECO:0000313" key="9">
    <source>
        <dbReference type="Proteomes" id="UP000045285"/>
    </source>
</evidence>